<evidence type="ECO:0008006" key="4">
    <source>
        <dbReference type="Google" id="ProtNLM"/>
    </source>
</evidence>
<dbReference type="OrthoDB" id="9784844at2"/>
<dbReference type="EMBL" id="BAUT01000063">
    <property type="protein sequence ID" value="GAE27755.1"/>
    <property type="molecule type" value="Genomic_DNA"/>
</dbReference>
<keyword evidence="1" id="KW-0812">Transmembrane</keyword>
<gene>
    <name evidence="2" type="ORF">JCM9140_3912</name>
</gene>
<reference evidence="2" key="1">
    <citation type="journal article" date="2014" name="Genome Announc.">
        <title>Draft Genome Sequences of Three Alkaliphilic Bacillus Strains, Bacillus wakoensis JCM 9140T, Bacillus akibai JCM 9157T, and Bacillus hemicellulosilyticus JCM 9152T.</title>
        <authorList>
            <person name="Yuki M."/>
            <person name="Oshima K."/>
            <person name="Suda W."/>
            <person name="Oshida Y."/>
            <person name="Kitamura K."/>
            <person name="Iida T."/>
            <person name="Hattori M."/>
            <person name="Ohkuma M."/>
        </authorList>
    </citation>
    <scope>NUCLEOTIDE SEQUENCE [LARGE SCALE GENOMIC DNA]</scope>
    <source>
        <strain evidence="2">JCM 9140</strain>
    </source>
</reference>
<comment type="caution">
    <text evidence="2">The sequence shown here is derived from an EMBL/GenBank/DDBJ whole genome shotgun (WGS) entry which is preliminary data.</text>
</comment>
<dbReference type="InterPro" id="IPR010380">
    <property type="entry name" value="DUF975"/>
</dbReference>
<dbReference type="AlphaFoldDB" id="W4Q710"/>
<organism evidence="2 3">
    <name type="scientific">Halalkalibacter wakoensis JCM 9140</name>
    <dbReference type="NCBI Taxonomy" id="1236970"/>
    <lineage>
        <taxon>Bacteria</taxon>
        <taxon>Bacillati</taxon>
        <taxon>Bacillota</taxon>
        <taxon>Bacilli</taxon>
        <taxon>Bacillales</taxon>
        <taxon>Bacillaceae</taxon>
        <taxon>Halalkalibacter</taxon>
    </lineage>
</organism>
<proteinExistence type="predicted"/>
<feature type="transmembrane region" description="Helical" evidence="1">
    <location>
        <begin position="12"/>
        <end position="36"/>
    </location>
</feature>
<feature type="transmembrane region" description="Helical" evidence="1">
    <location>
        <begin position="184"/>
        <end position="202"/>
    </location>
</feature>
<feature type="transmembrane region" description="Helical" evidence="1">
    <location>
        <begin position="99"/>
        <end position="129"/>
    </location>
</feature>
<keyword evidence="1" id="KW-0472">Membrane</keyword>
<keyword evidence="3" id="KW-1185">Reference proteome</keyword>
<feature type="transmembrane region" description="Helical" evidence="1">
    <location>
        <begin position="135"/>
        <end position="163"/>
    </location>
</feature>
<name>W4Q710_9BACI</name>
<keyword evidence="1" id="KW-1133">Transmembrane helix</keyword>
<sequence length="242" mass="28134">MHFVYGNWLKITGMVLLVYIIKMLLGTMPISGTMIIRFDPLSVLTSRTLMSLLAGALVNSILFFIMIDYITRSEQTMSKRFQRACTYPFRHPQLLFKGFFVLFITYLFIQMISLMSIYSVLGTLFMIAADINVRLMMVFVAFVSLFALFIWLFLGLSQVLYILYDDPKKGTFRSMKESFSIMKGHRWALFGFFLLTGVAFILGFVLFLIGAIVSLVIFEVARLAFYRDLLRKKRQKEWLEKV</sequence>
<evidence type="ECO:0000313" key="2">
    <source>
        <dbReference type="EMBL" id="GAE27755.1"/>
    </source>
</evidence>
<protein>
    <recommendedName>
        <fullName evidence="4">Integral membrane protein</fullName>
    </recommendedName>
</protein>
<dbReference type="RefSeq" id="WP_034749459.1">
    <property type="nucleotide sequence ID" value="NZ_BAUT01000063.1"/>
</dbReference>
<dbReference type="Pfam" id="PF06161">
    <property type="entry name" value="DUF975"/>
    <property type="match status" value="1"/>
</dbReference>
<evidence type="ECO:0000256" key="1">
    <source>
        <dbReference type="SAM" id="Phobius"/>
    </source>
</evidence>
<evidence type="ECO:0000313" key="3">
    <source>
        <dbReference type="Proteomes" id="UP000018890"/>
    </source>
</evidence>
<accession>W4Q710</accession>
<feature type="transmembrane region" description="Helical" evidence="1">
    <location>
        <begin position="48"/>
        <end position="70"/>
    </location>
</feature>
<dbReference type="Proteomes" id="UP000018890">
    <property type="component" value="Unassembled WGS sequence"/>
</dbReference>